<dbReference type="EMBL" id="JAAMPI010001974">
    <property type="protein sequence ID" value="KAF4620218.1"/>
    <property type="molecule type" value="Genomic_DNA"/>
</dbReference>
<dbReference type="AlphaFoldDB" id="A0A8H4VRY5"/>
<name>A0A8H4VRY5_9HELO</name>
<evidence type="ECO:0000313" key="2">
    <source>
        <dbReference type="EMBL" id="KAF4620218.1"/>
    </source>
</evidence>
<organism evidence="2 3">
    <name type="scientific">Cudoniella acicularis</name>
    <dbReference type="NCBI Taxonomy" id="354080"/>
    <lineage>
        <taxon>Eukaryota</taxon>
        <taxon>Fungi</taxon>
        <taxon>Dikarya</taxon>
        <taxon>Ascomycota</taxon>
        <taxon>Pezizomycotina</taxon>
        <taxon>Leotiomycetes</taxon>
        <taxon>Helotiales</taxon>
        <taxon>Tricladiaceae</taxon>
        <taxon>Cudoniella</taxon>
    </lineage>
</organism>
<sequence>MARVGAIKVNRIRIINSERESGAVNSRSGREASREETAVGQGRARGCEGALSNGVFLRVEVEFDCRADSRIDHIWGKGEAAVADFDDLRVGGYEAGGAENQGRGEDGELHGERNGVMGWESGERM</sequence>
<feature type="region of interest" description="Disordered" evidence="1">
    <location>
        <begin position="94"/>
        <end position="125"/>
    </location>
</feature>
<evidence type="ECO:0000313" key="3">
    <source>
        <dbReference type="Proteomes" id="UP000566819"/>
    </source>
</evidence>
<keyword evidence="3" id="KW-1185">Reference proteome</keyword>
<gene>
    <name evidence="2" type="ORF">G7Y89_g14600</name>
</gene>
<reference evidence="2 3" key="1">
    <citation type="submission" date="2020-03" db="EMBL/GenBank/DDBJ databases">
        <title>Draft Genome Sequence of Cudoniella acicularis.</title>
        <authorList>
            <person name="Buettner E."/>
            <person name="Kellner H."/>
        </authorList>
    </citation>
    <scope>NUCLEOTIDE SEQUENCE [LARGE SCALE GENOMIC DNA]</scope>
    <source>
        <strain evidence="2 3">DSM 108380</strain>
    </source>
</reference>
<evidence type="ECO:0000256" key="1">
    <source>
        <dbReference type="SAM" id="MobiDB-lite"/>
    </source>
</evidence>
<proteinExistence type="predicted"/>
<comment type="caution">
    <text evidence="2">The sequence shown here is derived from an EMBL/GenBank/DDBJ whole genome shotgun (WGS) entry which is preliminary data.</text>
</comment>
<accession>A0A8H4VRY5</accession>
<dbReference type="Proteomes" id="UP000566819">
    <property type="component" value="Unassembled WGS sequence"/>
</dbReference>
<feature type="compositionally biased region" description="Basic and acidic residues" evidence="1">
    <location>
        <begin position="28"/>
        <end position="37"/>
    </location>
</feature>
<feature type="compositionally biased region" description="Basic and acidic residues" evidence="1">
    <location>
        <begin position="102"/>
        <end position="113"/>
    </location>
</feature>
<protein>
    <submittedName>
        <fullName evidence="2">Uncharacterized protein</fullName>
    </submittedName>
</protein>
<feature type="region of interest" description="Disordered" evidence="1">
    <location>
        <begin position="20"/>
        <end position="43"/>
    </location>
</feature>